<proteinExistence type="predicted"/>
<feature type="transmembrane region" description="Helical" evidence="1">
    <location>
        <begin position="33"/>
        <end position="52"/>
    </location>
</feature>
<evidence type="ECO:0000313" key="3">
    <source>
        <dbReference type="Proteomes" id="UP000594454"/>
    </source>
</evidence>
<protein>
    <submittedName>
        <fullName evidence="2">Uncharacterized protein</fullName>
    </submittedName>
</protein>
<keyword evidence="1" id="KW-0812">Transmembrane</keyword>
<accession>A0A7R8YS78</accession>
<sequence length="82" mass="8866">MPVAVHLVEVLALITALGMIVAFTFFIVAADRILFLALLIVKPLSIVFTALMYKAEAILLWTLNRILYVAGAVGTSMVCGDK</sequence>
<organism evidence="2 3">
    <name type="scientific">Hermetia illucens</name>
    <name type="common">Black soldier fly</name>
    <dbReference type="NCBI Taxonomy" id="343691"/>
    <lineage>
        <taxon>Eukaryota</taxon>
        <taxon>Metazoa</taxon>
        <taxon>Ecdysozoa</taxon>
        <taxon>Arthropoda</taxon>
        <taxon>Hexapoda</taxon>
        <taxon>Insecta</taxon>
        <taxon>Pterygota</taxon>
        <taxon>Neoptera</taxon>
        <taxon>Endopterygota</taxon>
        <taxon>Diptera</taxon>
        <taxon>Brachycera</taxon>
        <taxon>Stratiomyomorpha</taxon>
        <taxon>Stratiomyidae</taxon>
        <taxon>Hermetiinae</taxon>
        <taxon>Hermetia</taxon>
    </lineage>
</organism>
<dbReference type="EMBL" id="LR899010">
    <property type="protein sequence ID" value="CAD7082290.1"/>
    <property type="molecule type" value="Genomic_DNA"/>
</dbReference>
<dbReference type="Proteomes" id="UP000594454">
    <property type="component" value="Chromosome 2"/>
</dbReference>
<keyword evidence="1" id="KW-0472">Membrane</keyword>
<name>A0A7R8YS78_HERIL</name>
<feature type="transmembrane region" description="Helical" evidence="1">
    <location>
        <begin position="58"/>
        <end position="79"/>
    </location>
</feature>
<evidence type="ECO:0000313" key="2">
    <source>
        <dbReference type="EMBL" id="CAD7082290.1"/>
    </source>
</evidence>
<dbReference type="InParanoid" id="A0A7R8YS78"/>
<dbReference type="AlphaFoldDB" id="A0A7R8YS78"/>
<evidence type="ECO:0000256" key="1">
    <source>
        <dbReference type="SAM" id="Phobius"/>
    </source>
</evidence>
<gene>
    <name evidence="2" type="ORF">HERILL_LOCUS5337</name>
</gene>
<reference evidence="2 3" key="1">
    <citation type="submission" date="2020-11" db="EMBL/GenBank/DDBJ databases">
        <authorList>
            <person name="Wallbank WR R."/>
            <person name="Pardo Diaz C."/>
            <person name="Kozak K."/>
            <person name="Martin S."/>
            <person name="Jiggins C."/>
            <person name="Moest M."/>
            <person name="Warren A I."/>
            <person name="Generalovic N T."/>
            <person name="Byers J.R.P. K."/>
            <person name="Montejo-Kovacevich G."/>
            <person name="Yen C E."/>
        </authorList>
    </citation>
    <scope>NUCLEOTIDE SEQUENCE [LARGE SCALE GENOMIC DNA]</scope>
</reference>
<keyword evidence="3" id="KW-1185">Reference proteome</keyword>
<keyword evidence="1" id="KW-1133">Transmembrane helix</keyword>
<feature type="transmembrane region" description="Helical" evidence="1">
    <location>
        <begin position="6"/>
        <end position="26"/>
    </location>
</feature>